<reference evidence="3 4" key="1">
    <citation type="journal article" date="2019" name="Nat. Ecol. Evol.">
        <title>Megaphylogeny resolves global patterns of mushroom evolution.</title>
        <authorList>
            <person name="Varga T."/>
            <person name="Krizsan K."/>
            <person name="Foldi C."/>
            <person name="Dima B."/>
            <person name="Sanchez-Garcia M."/>
            <person name="Sanchez-Ramirez S."/>
            <person name="Szollosi G.J."/>
            <person name="Szarkandi J.G."/>
            <person name="Papp V."/>
            <person name="Albert L."/>
            <person name="Andreopoulos W."/>
            <person name="Angelini C."/>
            <person name="Antonin V."/>
            <person name="Barry K.W."/>
            <person name="Bougher N.L."/>
            <person name="Buchanan P."/>
            <person name="Buyck B."/>
            <person name="Bense V."/>
            <person name="Catcheside P."/>
            <person name="Chovatia M."/>
            <person name="Cooper J."/>
            <person name="Damon W."/>
            <person name="Desjardin D."/>
            <person name="Finy P."/>
            <person name="Geml J."/>
            <person name="Haridas S."/>
            <person name="Hughes K."/>
            <person name="Justo A."/>
            <person name="Karasinski D."/>
            <person name="Kautmanova I."/>
            <person name="Kiss B."/>
            <person name="Kocsube S."/>
            <person name="Kotiranta H."/>
            <person name="LaButti K.M."/>
            <person name="Lechner B.E."/>
            <person name="Liimatainen K."/>
            <person name="Lipzen A."/>
            <person name="Lukacs Z."/>
            <person name="Mihaltcheva S."/>
            <person name="Morgado L.N."/>
            <person name="Niskanen T."/>
            <person name="Noordeloos M.E."/>
            <person name="Ohm R.A."/>
            <person name="Ortiz-Santana B."/>
            <person name="Ovrebo C."/>
            <person name="Racz N."/>
            <person name="Riley R."/>
            <person name="Savchenko A."/>
            <person name="Shiryaev A."/>
            <person name="Soop K."/>
            <person name="Spirin V."/>
            <person name="Szebenyi C."/>
            <person name="Tomsovsky M."/>
            <person name="Tulloss R.E."/>
            <person name="Uehling J."/>
            <person name="Grigoriev I.V."/>
            <person name="Vagvolgyi C."/>
            <person name="Papp T."/>
            <person name="Martin F.M."/>
            <person name="Miettinen O."/>
            <person name="Hibbett D.S."/>
            <person name="Nagy L.G."/>
        </authorList>
    </citation>
    <scope>NUCLEOTIDE SEQUENCE [LARGE SCALE GENOMIC DNA]</scope>
    <source>
        <strain evidence="3 4">CBS 121175</strain>
    </source>
</reference>
<feature type="compositionally biased region" description="Low complexity" evidence="1">
    <location>
        <begin position="29"/>
        <end position="45"/>
    </location>
</feature>
<keyword evidence="2" id="KW-0812">Transmembrane</keyword>
<feature type="region of interest" description="Disordered" evidence="1">
    <location>
        <begin position="1"/>
        <end position="53"/>
    </location>
</feature>
<feature type="transmembrane region" description="Helical" evidence="2">
    <location>
        <begin position="248"/>
        <end position="267"/>
    </location>
</feature>
<keyword evidence="2" id="KW-1133">Transmembrane helix</keyword>
<gene>
    <name evidence="3" type="ORF">FA15DRAFT_701669</name>
</gene>
<protein>
    <submittedName>
        <fullName evidence="3">Uncharacterized protein</fullName>
    </submittedName>
</protein>
<name>A0A5C3L6A1_COPMA</name>
<keyword evidence="4" id="KW-1185">Reference proteome</keyword>
<evidence type="ECO:0000256" key="1">
    <source>
        <dbReference type="SAM" id="MobiDB-lite"/>
    </source>
</evidence>
<keyword evidence="2" id="KW-0472">Membrane</keyword>
<accession>A0A5C3L6A1</accession>
<dbReference type="OrthoDB" id="3071225at2759"/>
<dbReference type="AlphaFoldDB" id="A0A5C3L6A1"/>
<sequence>MDFPPSPSPSTSSWSDLDGIFSETSSVNTPPTSITSASSHTSSESKQAPESITKAFRSRRTLSLNSSPHNVWFYAESTLPHVHRYHGGSEKGKGKEPETACPEQQLFLDGTEPAWYSHFKAGSCSRRPEGRKIFARHLVEAQGRIANWTDKDLEKLAQSFVLRVTEAMDGEYDPVVDFARQVSRHFDPLPCARAHERENRFNMRLEHELGNIFMLCWRKGTPSSIDSHEGDLQYILNSLNLGKFMGDMFRLGIVSFPVMFIAMGTLYTNIVSVQHIAALRNLLIHAEFKFWNELGPFKATTVIQAILTNVFSALTTPLPDFLAPQPEREPRGFSLYSEICRYLVSVMYRQQAVQIGLHGSGPPMLVPRKERQNALPLE</sequence>
<evidence type="ECO:0000313" key="3">
    <source>
        <dbReference type="EMBL" id="TFK27666.1"/>
    </source>
</evidence>
<evidence type="ECO:0000313" key="4">
    <source>
        <dbReference type="Proteomes" id="UP000307440"/>
    </source>
</evidence>
<organism evidence="3 4">
    <name type="scientific">Coprinopsis marcescibilis</name>
    <name type="common">Agaric fungus</name>
    <name type="synonym">Psathyrella marcescibilis</name>
    <dbReference type="NCBI Taxonomy" id="230819"/>
    <lineage>
        <taxon>Eukaryota</taxon>
        <taxon>Fungi</taxon>
        <taxon>Dikarya</taxon>
        <taxon>Basidiomycota</taxon>
        <taxon>Agaricomycotina</taxon>
        <taxon>Agaricomycetes</taxon>
        <taxon>Agaricomycetidae</taxon>
        <taxon>Agaricales</taxon>
        <taxon>Agaricineae</taxon>
        <taxon>Psathyrellaceae</taxon>
        <taxon>Coprinopsis</taxon>
    </lineage>
</organism>
<proteinExistence type="predicted"/>
<evidence type="ECO:0000256" key="2">
    <source>
        <dbReference type="SAM" id="Phobius"/>
    </source>
</evidence>
<dbReference type="Proteomes" id="UP000307440">
    <property type="component" value="Unassembled WGS sequence"/>
</dbReference>
<dbReference type="EMBL" id="ML210162">
    <property type="protein sequence ID" value="TFK27666.1"/>
    <property type="molecule type" value="Genomic_DNA"/>
</dbReference>